<keyword evidence="3" id="KW-1185">Reference proteome</keyword>
<sequence length="74" mass="8457">MYEASTRECSLKRKLIDHEGNVDENRNKVQKLNMHEMCADRIGCSQIADENMLPKVSDENESPSIKPVKDSVFC</sequence>
<feature type="region of interest" description="Disordered" evidence="1">
    <location>
        <begin position="55"/>
        <end position="74"/>
    </location>
</feature>
<comment type="caution">
    <text evidence="2">The sequence shown here is derived from an EMBL/GenBank/DDBJ whole genome shotgun (WGS) entry which is preliminary data.</text>
</comment>
<organism evidence="2 3">
    <name type="scientific">Dreissena polymorpha</name>
    <name type="common">Zebra mussel</name>
    <name type="synonym">Mytilus polymorpha</name>
    <dbReference type="NCBI Taxonomy" id="45954"/>
    <lineage>
        <taxon>Eukaryota</taxon>
        <taxon>Metazoa</taxon>
        <taxon>Spiralia</taxon>
        <taxon>Lophotrochozoa</taxon>
        <taxon>Mollusca</taxon>
        <taxon>Bivalvia</taxon>
        <taxon>Autobranchia</taxon>
        <taxon>Heteroconchia</taxon>
        <taxon>Euheterodonta</taxon>
        <taxon>Imparidentia</taxon>
        <taxon>Neoheterodontei</taxon>
        <taxon>Myida</taxon>
        <taxon>Dreissenoidea</taxon>
        <taxon>Dreissenidae</taxon>
        <taxon>Dreissena</taxon>
    </lineage>
</organism>
<reference evidence="2" key="2">
    <citation type="submission" date="2020-11" db="EMBL/GenBank/DDBJ databases">
        <authorList>
            <person name="McCartney M.A."/>
            <person name="Auch B."/>
            <person name="Kono T."/>
            <person name="Mallez S."/>
            <person name="Becker A."/>
            <person name="Gohl D.M."/>
            <person name="Silverstein K.A.T."/>
            <person name="Koren S."/>
            <person name="Bechman K.B."/>
            <person name="Herman A."/>
            <person name="Abrahante J.E."/>
            <person name="Garbe J."/>
        </authorList>
    </citation>
    <scope>NUCLEOTIDE SEQUENCE</scope>
    <source>
        <strain evidence="2">Duluth1</strain>
        <tissue evidence="2">Whole animal</tissue>
    </source>
</reference>
<dbReference type="Proteomes" id="UP000828390">
    <property type="component" value="Unassembled WGS sequence"/>
</dbReference>
<dbReference type="AlphaFoldDB" id="A0A9D4IDK3"/>
<dbReference type="EMBL" id="JAIWYP010000009">
    <property type="protein sequence ID" value="KAH3771411.1"/>
    <property type="molecule type" value="Genomic_DNA"/>
</dbReference>
<protein>
    <submittedName>
        <fullName evidence="2">Uncharacterized protein</fullName>
    </submittedName>
</protein>
<accession>A0A9D4IDK3</accession>
<reference evidence="2" key="1">
    <citation type="journal article" date="2019" name="bioRxiv">
        <title>The Genome of the Zebra Mussel, Dreissena polymorpha: A Resource for Invasive Species Research.</title>
        <authorList>
            <person name="McCartney M.A."/>
            <person name="Auch B."/>
            <person name="Kono T."/>
            <person name="Mallez S."/>
            <person name="Zhang Y."/>
            <person name="Obille A."/>
            <person name="Becker A."/>
            <person name="Abrahante J.E."/>
            <person name="Garbe J."/>
            <person name="Badalamenti J.P."/>
            <person name="Herman A."/>
            <person name="Mangelson H."/>
            <person name="Liachko I."/>
            <person name="Sullivan S."/>
            <person name="Sone E.D."/>
            <person name="Koren S."/>
            <person name="Silverstein K.A.T."/>
            <person name="Beckman K.B."/>
            <person name="Gohl D.M."/>
        </authorList>
    </citation>
    <scope>NUCLEOTIDE SEQUENCE</scope>
    <source>
        <strain evidence="2">Duluth1</strain>
        <tissue evidence="2">Whole animal</tissue>
    </source>
</reference>
<evidence type="ECO:0000256" key="1">
    <source>
        <dbReference type="SAM" id="MobiDB-lite"/>
    </source>
</evidence>
<proteinExistence type="predicted"/>
<gene>
    <name evidence="2" type="ORF">DPMN_172728</name>
</gene>
<evidence type="ECO:0000313" key="3">
    <source>
        <dbReference type="Proteomes" id="UP000828390"/>
    </source>
</evidence>
<evidence type="ECO:0000313" key="2">
    <source>
        <dbReference type="EMBL" id="KAH3771411.1"/>
    </source>
</evidence>
<name>A0A9D4IDK3_DREPO</name>